<feature type="binding site" evidence="10">
    <location>
        <begin position="286"/>
        <end position="287"/>
    </location>
    <ligand>
        <name>S-adenosyl-L-methionine</name>
        <dbReference type="ChEBI" id="CHEBI:59789"/>
    </ligand>
</feature>
<comment type="similarity">
    <text evidence="1">Belongs to the class I-like SAM-binding methyltransferase superfamily. TRM5/TYW2 family.</text>
</comment>
<name>A0A077X2B0_9FUNG</name>
<reference evidence="13" key="1">
    <citation type="journal article" date="2014" name="Genome Announc.">
        <title>De novo whole-genome sequence and genome annotation of Lichtheimia ramosa.</title>
        <authorList>
            <person name="Linde J."/>
            <person name="Schwartze V."/>
            <person name="Binder U."/>
            <person name="Lass-Florl C."/>
            <person name="Voigt K."/>
            <person name="Horn F."/>
        </authorList>
    </citation>
    <scope>NUCLEOTIDE SEQUENCE</scope>
    <source>
        <strain evidence="13">JMRC FSU:6197</strain>
    </source>
</reference>
<comment type="subunit">
    <text evidence="10">Monomer.</text>
</comment>
<feature type="domain" description="SAM-dependent methyltransferase TRM5/TYW2-type" evidence="12">
    <location>
        <begin position="131"/>
        <end position="406"/>
    </location>
</feature>
<dbReference type="EMBL" id="LK023379">
    <property type="protein sequence ID" value="CDS13609.1"/>
    <property type="molecule type" value="Genomic_DNA"/>
</dbReference>
<comment type="similarity">
    <text evidence="10">Belongs to the TRM5 / TYW2 family.</text>
</comment>
<comment type="subcellular location">
    <subcellularLocation>
        <location evidence="10">Mitochondrion matrix</location>
    </subcellularLocation>
    <subcellularLocation>
        <location evidence="10">Nucleus</location>
    </subcellularLocation>
    <subcellularLocation>
        <location evidence="10">Cytoplasm</location>
    </subcellularLocation>
    <text evidence="10">Predominantly in the mitochondria and in the nucleus.</text>
</comment>
<feature type="compositionally biased region" description="Basic and acidic residues" evidence="11">
    <location>
        <begin position="424"/>
        <end position="436"/>
    </location>
</feature>
<feature type="compositionally biased region" description="Low complexity" evidence="11">
    <location>
        <begin position="413"/>
        <end position="423"/>
    </location>
</feature>
<dbReference type="PANTHER" id="PTHR23245">
    <property type="entry name" value="TRNA METHYLTRANSFERASE"/>
    <property type="match status" value="1"/>
</dbReference>
<dbReference type="HAMAP" id="MF_03152">
    <property type="entry name" value="TRM5"/>
    <property type="match status" value="1"/>
</dbReference>
<dbReference type="InterPro" id="IPR056744">
    <property type="entry name" value="TRM5/TYW2-like_N"/>
</dbReference>
<evidence type="ECO:0000256" key="11">
    <source>
        <dbReference type="SAM" id="MobiDB-lite"/>
    </source>
</evidence>
<dbReference type="Gene3D" id="3.40.50.150">
    <property type="entry name" value="Vaccinia Virus protein VP39"/>
    <property type="match status" value="1"/>
</dbReference>
<dbReference type="GO" id="GO:0002939">
    <property type="term" value="P:tRNA N1-guanine methylation"/>
    <property type="evidence" value="ECO:0007669"/>
    <property type="project" value="EnsemblFungi"/>
</dbReference>
<dbReference type="InterPro" id="IPR025792">
    <property type="entry name" value="tRNA_Gua_MeTrfase_euk"/>
</dbReference>
<dbReference type="Pfam" id="PF25133">
    <property type="entry name" value="TYW2_N_2"/>
    <property type="match status" value="1"/>
</dbReference>
<evidence type="ECO:0000256" key="4">
    <source>
        <dbReference type="ARBA" id="ARBA00022679"/>
    </source>
</evidence>
<dbReference type="SUPFAM" id="SSF53335">
    <property type="entry name" value="S-adenosyl-L-methionine-dependent methyltransferases"/>
    <property type="match status" value="1"/>
</dbReference>
<dbReference type="AlphaFoldDB" id="A0A077X2B0"/>
<dbReference type="GO" id="GO:0070901">
    <property type="term" value="P:mitochondrial tRNA methylation"/>
    <property type="evidence" value="ECO:0007669"/>
    <property type="project" value="EnsemblFungi"/>
</dbReference>
<dbReference type="GO" id="GO:0052906">
    <property type="term" value="F:tRNA (guanine(37)-N1)-methyltransferase activity"/>
    <property type="evidence" value="ECO:0007669"/>
    <property type="project" value="UniProtKB-UniRule"/>
</dbReference>
<evidence type="ECO:0000256" key="5">
    <source>
        <dbReference type="ARBA" id="ARBA00022691"/>
    </source>
</evidence>
<keyword evidence="7 10" id="KW-0496">Mitochondrion</keyword>
<feature type="region of interest" description="Disordered" evidence="11">
    <location>
        <begin position="413"/>
        <end position="442"/>
    </location>
</feature>
<dbReference type="OrthoDB" id="408788at2759"/>
<keyword evidence="5 10" id="KW-0949">S-adenosyl-L-methionine</keyword>
<feature type="binding site" evidence="10">
    <location>
        <position position="220"/>
    </location>
    <ligand>
        <name>S-adenosyl-L-methionine</name>
        <dbReference type="ChEBI" id="CHEBI:59789"/>
    </ligand>
</feature>
<dbReference type="InterPro" id="IPR029063">
    <property type="entry name" value="SAM-dependent_MTases_sf"/>
</dbReference>
<dbReference type="PANTHER" id="PTHR23245:SF36">
    <property type="entry name" value="TRNA (GUANINE(37)-N1)-METHYLTRANSFERASE"/>
    <property type="match status" value="1"/>
</dbReference>
<proteinExistence type="inferred from homology"/>
<dbReference type="Gene3D" id="3.30.300.110">
    <property type="entry name" value="Met-10+ protein-like domains"/>
    <property type="match status" value="1"/>
</dbReference>
<evidence type="ECO:0000256" key="10">
    <source>
        <dbReference type="HAMAP-Rule" id="MF_03152"/>
    </source>
</evidence>
<keyword evidence="4 10" id="KW-0808">Transferase</keyword>
<dbReference type="FunFam" id="3.30.300.110:FF:000001">
    <property type="entry name" value="tRNA (guanine(37)-N1)-methyltransferase"/>
    <property type="match status" value="1"/>
</dbReference>
<protein>
    <recommendedName>
        <fullName evidence="10">tRNA (guanine(37)-N1)-methyltransferase</fullName>
        <ecNumber evidence="10">2.1.1.228</ecNumber>
    </recommendedName>
    <alternativeName>
        <fullName evidence="10">M1G-methyltransferase</fullName>
    </alternativeName>
    <alternativeName>
        <fullName evidence="10">tRNA [GM37] methyltransferase</fullName>
    </alternativeName>
    <alternativeName>
        <fullName evidence="10">tRNA methyltransferase 5</fullName>
    </alternativeName>
</protein>
<dbReference type="InterPro" id="IPR030382">
    <property type="entry name" value="MeTrfase_TRM5/TYW2"/>
</dbReference>
<dbReference type="GO" id="GO:0005759">
    <property type="term" value="C:mitochondrial matrix"/>
    <property type="evidence" value="ECO:0007669"/>
    <property type="project" value="UniProtKB-SubCell"/>
</dbReference>
<dbReference type="CDD" id="cd02440">
    <property type="entry name" value="AdoMet_MTases"/>
    <property type="match status" value="1"/>
</dbReference>
<gene>
    <name evidence="10" type="primary">TRM5</name>
    <name evidence="13" type="ORF">LRAMOSA05785</name>
</gene>
<evidence type="ECO:0000256" key="1">
    <source>
        <dbReference type="ARBA" id="ARBA00009775"/>
    </source>
</evidence>
<dbReference type="GO" id="GO:0005634">
    <property type="term" value="C:nucleus"/>
    <property type="evidence" value="ECO:0007669"/>
    <property type="project" value="UniProtKB-SubCell"/>
</dbReference>
<keyword evidence="3 10" id="KW-0489">Methyltransferase</keyword>
<evidence type="ECO:0000313" key="13">
    <source>
        <dbReference type="EMBL" id="CDS13609.1"/>
    </source>
</evidence>
<keyword evidence="6 10" id="KW-0819">tRNA processing</keyword>
<evidence type="ECO:0000256" key="8">
    <source>
        <dbReference type="ARBA" id="ARBA00023242"/>
    </source>
</evidence>
<keyword evidence="2 10" id="KW-0963">Cytoplasm</keyword>
<comment type="function">
    <text evidence="10">Specifically methylates the N1 position of guanosine-37 in various cytoplasmic and mitochondrial tRNAs. Methylation is not dependent on the nature of the nucleoside 5' of the target nucleoside. This is the first step in the biosynthesis of wybutosine (yW), a modified base adjacent to the anticodon of tRNAs and required for accurate decoding.</text>
</comment>
<evidence type="ECO:0000256" key="7">
    <source>
        <dbReference type="ARBA" id="ARBA00023128"/>
    </source>
</evidence>
<dbReference type="PROSITE" id="PS51684">
    <property type="entry name" value="SAM_MT_TRM5_TYW2"/>
    <property type="match status" value="1"/>
</dbReference>
<evidence type="ECO:0000256" key="2">
    <source>
        <dbReference type="ARBA" id="ARBA00022490"/>
    </source>
</evidence>
<dbReference type="InterPro" id="IPR056743">
    <property type="entry name" value="TRM5-TYW2-like_MTfase"/>
</dbReference>
<organism evidence="13">
    <name type="scientific">Lichtheimia ramosa</name>
    <dbReference type="NCBI Taxonomy" id="688394"/>
    <lineage>
        <taxon>Eukaryota</taxon>
        <taxon>Fungi</taxon>
        <taxon>Fungi incertae sedis</taxon>
        <taxon>Mucoromycota</taxon>
        <taxon>Mucoromycotina</taxon>
        <taxon>Mucoromycetes</taxon>
        <taxon>Mucorales</taxon>
        <taxon>Lichtheimiaceae</taxon>
        <taxon>Lichtheimia</taxon>
    </lineage>
</organism>
<feature type="binding site" evidence="10">
    <location>
        <position position="317"/>
    </location>
    <ligand>
        <name>S-adenosyl-L-methionine</name>
        <dbReference type="ChEBI" id="CHEBI:59789"/>
    </ligand>
</feature>
<evidence type="ECO:0000256" key="6">
    <source>
        <dbReference type="ARBA" id="ARBA00022694"/>
    </source>
</evidence>
<evidence type="ECO:0000259" key="12">
    <source>
        <dbReference type="PROSITE" id="PS51684"/>
    </source>
</evidence>
<evidence type="ECO:0000256" key="3">
    <source>
        <dbReference type="ARBA" id="ARBA00022603"/>
    </source>
</evidence>
<sequence length="442" mass="50023">MSAFVPPAHHGMTVLNREAFKKTIKTLGVRVPARQVNAVMKGLMGQLLNQPRLRNVVDDPMGKETKLLLLKQEVLQPEDVSKLPEPARRLIEEHGVGFSTYDVDVDYSYWTAEQILQAVLPAGSDATPGSYTQVGHIAHMNLKEEYYPWKQLIGQVILDKNKNITSVVNKTNNIDTTFRFFKMEVLAGEDNMIAQVKESGCRFKFDFSKVYWNSRLHTEHDRLVQTFKRGEYVCDVFAGVGPFALPAAKKGAIVYANDLNPVSFEWLNENIKLNKIKSGIHTYNLDGRDFIRKAVQDLQATANSDTEWKTFDHFVMNLPATAIEFLDAFRGLYREHKHRFDAAPTAKLPMIHCHCFTKSPEPANDIYERVSQVMGSSVDRTTSKLHLVRNVAPKKDMYCLSFPLSPEIAFATASSSTASSSSSCEKRKHEDTENEAHKKHKE</sequence>
<evidence type="ECO:0000256" key="9">
    <source>
        <dbReference type="ARBA" id="ARBA00047783"/>
    </source>
</evidence>
<keyword evidence="8 10" id="KW-0539">Nucleus</keyword>
<dbReference type="Pfam" id="PF02475">
    <property type="entry name" value="TRM5-TYW2_MTfase"/>
    <property type="match status" value="1"/>
</dbReference>
<comment type="catalytic activity">
    <reaction evidence="9 10">
        <text>guanosine(37) in tRNA + S-adenosyl-L-methionine = N(1)-methylguanosine(37) in tRNA + S-adenosyl-L-homocysteine + H(+)</text>
        <dbReference type="Rhea" id="RHEA:36899"/>
        <dbReference type="Rhea" id="RHEA-COMP:10145"/>
        <dbReference type="Rhea" id="RHEA-COMP:10147"/>
        <dbReference type="ChEBI" id="CHEBI:15378"/>
        <dbReference type="ChEBI" id="CHEBI:57856"/>
        <dbReference type="ChEBI" id="CHEBI:59789"/>
        <dbReference type="ChEBI" id="CHEBI:73542"/>
        <dbReference type="ChEBI" id="CHEBI:74269"/>
        <dbReference type="EC" id="2.1.1.228"/>
    </reaction>
</comment>
<feature type="binding site" evidence="10">
    <location>
        <begin position="258"/>
        <end position="259"/>
    </location>
    <ligand>
        <name>S-adenosyl-L-methionine</name>
        <dbReference type="ChEBI" id="CHEBI:59789"/>
    </ligand>
</feature>
<dbReference type="EC" id="2.1.1.228" evidence="10"/>
<accession>A0A077X2B0</accession>